<evidence type="ECO:0000313" key="5">
    <source>
        <dbReference type="Proteomes" id="UP000285201"/>
    </source>
</evidence>
<accession>A0A415MBN4</accession>
<dbReference type="SMART" id="SM00507">
    <property type="entry name" value="HNHc"/>
    <property type="match status" value="1"/>
</dbReference>
<dbReference type="EMBL" id="QSIS01000004">
    <property type="protein sequence ID" value="RHD09766.1"/>
    <property type="molecule type" value="Genomic_DNA"/>
</dbReference>
<keyword evidence="3" id="KW-0378">Hydrolase</keyword>
<dbReference type="GO" id="GO:0004519">
    <property type="term" value="F:endonuclease activity"/>
    <property type="evidence" value="ECO:0007669"/>
    <property type="project" value="UniProtKB-KW"/>
</dbReference>
<protein>
    <submittedName>
        <fullName evidence="3">HNH endonuclease</fullName>
    </submittedName>
</protein>
<evidence type="ECO:0000259" key="1">
    <source>
        <dbReference type="SMART" id="SM00507"/>
    </source>
</evidence>
<evidence type="ECO:0000313" key="4">
    <source>
        <dbReference type="Proteomes" id="UP000284794"/>
    </source>
</evidence>
<dbReference type="InterPro" id="IPR003615">
    <property type="entry name" value="HNH_nuc"/>
</dbReference>
<gene>
    <name evidence="3" type="ORF">DW007_07885</name>
    <name evidence="2" type="ORF">DW811_04440</name>
</gene>
<dbReference type="Gene3D" id="1.10.30.50">
    <property type="match status" value="1"/>
</dbReference>
<name>A0A415MBN4_9FIRM</name>
<comment type="caution">
    <text evidence="3">The sequence shown here is derived from an EMBL/GenBank/DDBJ whole genome shotgun (WGS) entry which is preliminary data.</text>
</comment>
<dbReference type="EMBL" id="QROY01000005">
    <property type="protein sequence ID" value="RHL68726.1"/>
    <property type="molecule type" value="Genomic_DNA"/>
</dbReference>
<dbReference type="Proteomes" id="UP000285201">
    <property type="component" value="Unassembled WGS sequence"/>
</dbReference>
<dbReference type="InterPro" id="IPR029471">
    <property type="entry name" value="HNH_5"/>
</dbReference>
<evidence type="ECO:0000313" key="2">
    <source>
        <dbReference type="EMBL" id="RHD09766.1"/>
    </source>
</evidence>
<dbReference type="Proteomes" id="UP000284794">
    <property type="component" value="Unassembled WGS sequence"/>
</dbReference>
<dbReference type="CDD" id="cd00085">
    <property type="entry name" value="HNHc"/>
    <property type="match status" value="1"/>
</dbReference>
<evidence type="ECO:0000313" key="3">
    <source>
        <dbReference type="EMBL" id="RHL68726.1"/>
    </source>
</evidence>
<dbReference type="AlphaFoldDB" id="A0A415MBN4"/>
<keyword evidence="3" id="KW-0255">Endonuclease</keyword>
<feature type="domain" description="HNH nuclease" evidence="1">
    <location>
        <begin position="1"/>
        <end position="54"/>
    </location>
</feature>
<organism evidence="3 5">
    <name type="scientific">Lachnospira eligens</name>
    <dbReference type="NCBI Taxonomy" id="39485"/>
    <lineage>
        <taxon>Bacteria</taxon>
        <taxon>Bacillati</taxon>
        <taxon>Bacillota</taxon>
        <taxon>Clostridia</taxon>
        <taxon>Lachnospirales</taxon>
        <taxon>Lachnospiraceae</taxon>
        <taxon>Lachnospira</taxon>
    </lineage>
</organism>
<proteinExistence type="predicted"/>
<reference evidence="4 5" key="1">
    <citation type="submission" date="2018-08" db="EMBL/GenBank/DDBJ databases">
        <title>A genome reference for cultivated species of the human gut microbiota.</title>
        <authorList>
            <person name="Zou Y."/>
            <person name="Xue W."/>
            <person name="Luo G."/>
        </authorList>
    </citation>
    <scope>NUCLEOTIDE SEQUENCE [LARGE SCALE GENOMIC DNA]</scope>
    <source>
        <strain evidence="3 5">AF36-7BH</strain>
        <strain evidence="2 4">AM32-2AC</strain>
    </source>
</reference>
<dbReference type="Pfam" id="PF14279">
    <property type="entry name" value="HNH_5"/>
    <property type="match status" value="1"/>
</dbReference>
<sequence length="114" mass="13690">MKETEVGTDWDLAEKRCWRCGKETELQRCHLIPDSLGGKDEASNIVLLCDKCHKEGPNVADPEIMWDWIKAYAQPNQFMFLFYQISREYEFIYKRSIKEEIKFFQFLQEEDIKK</sequence>
<keyword evidence="3" id="KW-0540">Nuclease</keyword>